<dbReference type="InterPro" id="IPR055354">
    <property type="entry name" value="DUF7507"/>
</dbReference>
<name>A0A3R8CDE6_9EURY</name>
<reference evidence="3 4" key="1">
    <citation type="submission" date="2018-08" db="EMBL/GenBank/DDBJ databases">
        <title>The metabolism and importance of syntrophic acetate oxidation coupled to methane or sulfide production in haloalkaline environments.</title>
        <authorList>
            <person name="Timmers P.H.A."/>
            <person name="Vavourakis C.D."/>
            <person name="Sorokin D.Y."/>
            <person name="Sinninghe Damste J.S."/>
            <person name="Muyzer G."/>
            <person name="Stams A.J.M."/>
            <person name="Plugge C.M."/>
        </authorList>
    </citation>
    <scope>NUCLEOTIDE SEQUENCE [LARGE SCALE GENOMIC DNA]</scope>
    <source>
        <strain evidence="3">MSAO_Arc3</strain>
    </source>
</reference>
<organism evidence="3 4">
    <name type="scientific">Methanosalsum natronophilum</name>
    <dbReference type="NCBI Taxonomy" id="768733"/>
    <lineage>
        <taxon>Archaea</taxon>
        <taxon>Methanobacteriati</taxon>
        <taxon>Methanobacteriota</taxon>
        <taxon>Stenosarchaea group</taxon>
        <taxon>Methanomicrobia</taxon>
        <taxon>Methanosarcinales</taxon>
        <taxon>Methanosarcinaceae</taxon>
        <taxon>Methanosalsum</taxon>
    </lineage>
</organism>
<evidence type="ECO:0000313" key="3">
    <source>
        <dbReference type="EMBL" id="RQD88582.1"/>
    </source>
</evidence>
<evidence type="ECO:0000259" key="2">
    <source>
        <dbReference type="Pfam" id="PF24346"/>
    </source>
</evidence>
<gene>
    <name evidence="3" type="ORF">D5R95_02795</name>
</gene>
<keyword evidence="1" id="KW-0812">Transmembrane</keyword>
<feature type="transmembrane region" description="Helical" evidence="1">
    <location>
        <begin position="230"/>
        <end position="249"/>
    </location>
</feature>
<feature type="non-terminal residue" evidence="3">
    <location>
        <position position="1"/>
    </location>
</feature>
<comment type="caution">
    <text evidence="3">The sequence shown here is derived from an EMBL/GenBank/DDBJ whole genome shotgun (WGS) entry which is preliminary data.</text>
</comment>
<dbReference type="Pfam" id="PF24346">
    <property type="entry name" value="DUF7507"/>
    <property type="match status" value="2"/>
</dbReference>
<evidence type="ECO:0000313" key="4">
    <source>
        <dbReference type="Proteomes" id="UP000284763"/>
    </source>
</evidence>
<dbReference type="EMBL" id="QZAB01000190">
    <property type="protein sequence ID" value="RQD88582.1"/>
    <property type="molecule type" value="Genomic_DNA"/>
</dbReference>
<evidence type="ECO:0000256" key="1">
    <source>
        <dbReference type="SAM" id="Phobius"/>
    </source>
</evidence>
<accession>A0A3R8CDE6</accession>
<keyword evidence="1" id="KW-1133">Transmembrane helix</keyword>
<keyword evidence="1" id="KW-0472">Membrane</keyword>
<proteinExistence type="predicted"/>
<dbReference type="NCBIfam" id="TIGR01451">
    <property type="entry name" value="B_ant_repeat"/>
    <property type="match status" value="1"/>
</dbReference>
<sequence>HYFGLASPNISIKKYTNGIDSPQAPGEEIEVGSNVTWTYNVTNTGNVNLTNVTVTDNQIESIIGAIDDLGVNESIEFSANGTAVSGQYSNIGTVTAEYDNITVTDEYSSHYFGFNTSIKIKKYINGEDANEPFGPVIHVGNKIEWKFNITNTGNVKLNNITVFDDKLGLICEIDELEPGESKVCIVTGNAIASSQKNIATVTGWYNELIMVTDDDPAHYFGYRGGTSVDVPTATGIITVLFVGLFTLLYTKREKD</sequence>
<protein>
    <recommendedName>
        <fullName evidence="2">DUF7507 domain-containing protein</fullName>
    </recommendedName>
</protein>
<feature type="domain" description="DUF7507" evidence="2">
    <location>
        <begin position="8"/>
        <end position="60"/>
    </location>
</feature>
<feature type="domain" description="DUF7507" evidence="2">
    <location>
        <begin position="117"/>
        <end position="204"/>
    </location>
</feature>
<dbReference type="InterPro" id="IPR047589">
    <property type="entry name" value="DUF11_rpt"/>
</dbReference>
<dbReference type="AlphaFoldDB" id="A0A3R8CDE6"/>
<dbReference type="Proteomes" id="UP000284763">
    <property type="component" value="Unassembled WGS sequence"/>
</dbReference>